<dbReference type="Pfam" id="PF08220">
    <property type="entry name" value="HTH_DeoR"/>
    <property type="match status" value="1"/>
</dbReference>
<dbReference type="GO" id="GO:0003677">
    <property type="term" value="F:DNA binding"/>
    <property type="evidence" value="ECO:0007669"/>
    <property type="project" value="UniProtKB-KW"/>
</dbReference>
<gene>
    <name evidence="5" type="ORF">DF223_09680</name>
</gene>
<sequence>MATTSTVDAESRRERLLGILAADGIIRLEEAAESLGVSAMTVRRDLADLETEGRLRRVRGGAVPSLKPRSFLDRMSTGADAKRVIAEKVLALMPATGAVAFDASSTAGTVLTRMEGSGADLTVATNSYENFQSARRLGGMPLLIGGEAEERTDSFVGLLACQAAGSLHYSHFFTSAGAVDPERGTSEVTLAEAQVKLAFVAAADETVLLVDSSKLGQRALARALDWQRVSLMVTELDPADARLDPYRELVELA</sequence>
<dbReference type="PROSITE" id="PS00894">
    <property type="entry name" value="HTH_DEOR_1"/>
    <property type="match status" value="1"/>
</dbReference>
<dbReference type="InterPro" id="IPR036390">
    <property type="entry name" value="WH_DNA-bd_sf"/>
</dbReference>
<dbReference type="PANTHER" id="PTHR30363">
    <property type="entry name" value="HTH-TYPE TRANSCRIPTIONAL REGULATOR SRLR-RELATED"/>
    <property type="match status" value="1"/>
</dbReference>
<dbReference type="RefSeq" id="WP_108962990.1">
    <property type="nucleotide sequence ID" value="NZ_QEFB01000009.1"/>
</dbReference>
<dbReference type="PRINTS" id="PR00037">
    <property type="entry name" value="HTHLACR"/>
</dbReference>
<proteinExistence type="predicted"/>
<dbReference type="InterPro" id="IPR018356">
    <property type="entry name" value="Tscrpt_reg_HTH_DeoR_CS"/>
</dbReference>
<name>A0A2U1TDA9_9MICO</name>
<dbReference type="Gene3D" id="1.10.10.10">
    <property type="entry name" value="Winged helix-like DNA-binding domain superfamily/Winged helix DNA-binding domain"/>
    <property type="match status" value="1"/>
</dbReference>
<keyword evidence="3" id="KW-0804">Transcription</keyword>
<evidence type="ECO:0000313" key="5">
    <source>
        <dbReference type="EMBL" id="PWC06878.1"/>
    </source>
</evidence>
<dbReference type="Pfam" id="PF00455">
    <property type="entry name" value="DeoRC"/>
    <property type="match status" value="1"/>
</dbReference>
<dbReference type="GO" id="GO:0003700">
    <property type="term" value="F:DNA-binding transcription factor activity"/>
    <property type="evidence" value="ECO:0007669"/>
    <property type="project" value="InterPro"/>
</dbReference>
<accession>A0A2U1TDA9</accession>
<dbReference type="SMART" id="SM00420">
    <property type="entry name" value="HTH_DEOR"/>
    <property type="match status" value="1"/>
</dbReference>
<dbReference type="InterPro" id="IPR036388">
    <property type="entry name" value="WH-like_DNA-bd_sf"/>
</dbReference>
<comment type="caution">
    <text evidence="5">The sequence shown here is derived from an EMBL/GenBank/DDBJ whole genome shotgun (WGS) entry which is preliminary data.</text>
</comment>
<evidence type="ECO:0000256" key="1">
    <source>
        <dbReference type="ARBA" id="ARBA00023015"/>
    </source>
</evidence>
<dbReference type="AlphaFoldDB" id="A0A2U1TDA9"/>
<dbReference type="InterPro" id="IPR014036">
    <property type="entry name" value="DeoR-like_C"/>
</dbReference>
<protein>
    <submittedName>
        <fullName evidence="5">DeoR/GlpR transcriptional regulator</fullName>
    </submittedName>
</protein>
<keyword evidence="6" id="KW-1185">Reference proteome</keyword>
<evidence type="ECO:0000259" key="4">
    <source>
        <dbReference type="PROSITE" id="PS51000"/>
    </source>
</evidence>
<keyword evidence="2" id="KW-0238">DNA-binding</keyword>
<organism evidence="5 6">
    <name type="scientific">Mycetocola zhujimingii</name>
    <dbReference type="NCBI Taxonomy" id="2079792"/>
    <lineage>
        <taxon>Bacteria</taxon>
        <taxon>Bacillati</taxon>
        <taxon>Actinomycetota</taxon>
        <taxon>Actinomycetes</taxon>
        <taxon>Micrococcales</taxon>
        <taxon>Microbacteriaceae</taxon>
        <taxon>Mycetocola</taxon>
    </lineage>
</organism>
<dbReference type="InterPro" id="IPR037171">
    <property type="entry name" value="NagB/RpiA_transferase-like"/>
</dbReference>
<dbReference type="PANTHER" id="PTHR30363:SF44">
    <property type="entry name" value="AGA OPERON TRANSCRIPTIONAL REPRESSOR-RELATED"/>
    <property type="match status" value="1"/>
</dbReference>
<dbReference type="SUPFAM" id="SSF100950">
    <property type="entry name" value="NagB/RpiA/CoA transferase-like"/>
    <property type="match status" value="1"/>
</dbReference>
<feature type="domain" description="HTH deoR-type" evidence="4">
    <location>
        <begin position="9"/>
        <end position="64"/>
    </location>
</feature>
<dbReference type="EMBL" id="QEFB01000009">
    <property type="protein sequence ID" value="PWC06878.1"/>
    <property type="molecule type" value="Genomic_DNA"/>
</dbReference>
<keyword evidence="1" id="KW-0805">Transcription regulation</keyword>
<dbReference type="SUPFAM" id="SSF46785">
    <property type="entry name" value="Winged helix' DNA-binding domain"/>
    <property type="match status" value="1"/>
</dbReference>
<dbReference type="InterPro" id="IPR001034">
    <property type="entry name" value="DeoR_HTH"/>
</dbReference>
<evidence type="ECO:0000313" key="6">
    <source>
        <dbReference type="Proteomes" id="UP000244962"/>
    </source>
</evidence>
<dbReference type="Proteomes" id="UP000244962">
    <property type="component" value="Unassembled WGS sequence"/>
</dbReference>
<dbReference type="PROSITE" id="PS51000">
    <property type="entry name" value="HTH_DEOR_2"/>
    <property type="match status" value="1"/>
</dbReference>
<reference evidence="6" key="1">
    <citation type="submission" date="2018-04" db="EMBL/GenBank/DDBJ databases">
        <authorList>
            <person name="Liu S."/>
            <person name="Wang Z."/>
            <person name="Li J."/>
        </authorList>
    </citation>
    <scope>NUCLEOTIDE SEQUENCE [LARGE SCALE GENOMIC DNA]</scope>
    <source>
        <strain evidence="6">622</strain>
    </source>
</reference>
<dbReference type="InterPro" id="IPR050313">
    <property type="entry name" value="Carb_Metab_HTH_regulators"/>
</dbReference>
<dbReference type="SMART" id="SM01134">
    <property type="entry name" value="DeoRC"/>
    <property type="match status" value="1"/>
</dbReference>
<evidence type="ECO:0000256" key="2">
    <source>
        <dbReference type="ARBA" id="ARBA00023125"/>
    </source>
</evidence>
<evidence type="ECO:0000256" key="3">
    <source>
        <dbReference type="ARBA" id="ARBA00023163"/>
    </source>
</evidence>